<reference evidence="1" key="1">
    <citation type="submission" date="2017-05" db="UniProtKB">
        <authorList>
            <consortium name="EnsemblMetazoa"/>
        </authorList>
    </citation>
    <scope>IDENTIFICATION</scope>
</reference>
<protein>
    <submittedName>
        <fullName evidence="1">Uncharacterized protein</fullName>
    </submittedName>
</protein>
<dbReference type="InParanoid" id="A0A1X7VDB8"/>
<dbReference type="InterPro" id="IPR005312">
    <property type="entry name" value="DUF1759"/>
</dbReference>
<dbReference type="Pfam" id="PF03564">
    <property type="entry name" value="DUF1759"/>
    <property type="match status" value="1"/>
</dbReference>
<evidence type="ECO:0000313" key="1">
    <source>
        <dbReference type="EnsemblMetazoa" id="Aqu2.1.38295_001"/>
    </source>
</evidence>
<organism evidence="1">
    <name type="scientific">Amphimedon queenslandica</name>
    <name type="common">Sponge</name>
    <dbReference type="NCBI Taxonomy" id="400682"/>
    <lineage>
        <taxon>Eukaryota</taxon>
        <taxon>Metazoa</taxon>
        <taxon>Porifera</taxon>
        <taxon>Demospongiae</taxon>
        <taxon>Heteroscleromorpha</taxon>
        <taxon>Haplosclerida</taxon>
        <taxon>Niphatidae</taxon>
        <taxon>Amphimedon</taxon>
    </lineage>
</organism>
<proteinExistence type="predicted"/>
<dbReference type="AlphaFoldDB" id="A0A1X7VDB8"/>
<dbReference type="EnsemblMetazoa" id="Aqu2.1.38295_001">
    <property type="protein sequence ID" value="Aqu2.1.38295_001"/>
    <property type="gene ID" value="Aqu2.1.38295"/>
</dbReference>
<name>A0A1X7VDB8_AMPQE</name>
<accession>A0A1X7VDB8</accession>
<sequence length="93" mass="10687">HIISKHMEVLLSIESVTWQGNTHSLWALYDKVETHLRALKALGVPAEAYISLLPSLILKKLPQELCLAISRKLKYVDWKLDEMRELGEELYTG</sequence>